<accession>A0A9X1Y9Q7</accession>
<name>A0A9X1Y9Q7_9PROT</name>
<dbReference type="EMBL" id="JALPRX010000095">
    <property type="protein sequence ID" value="MCK8786739.1"/>
    <property type="molecule type" value="Genomic_DNA"/>
</dbReference>
<comment type="caution">
    <text evidence="3">The sequence shown here is derived from an EMBL/GenBank/DDBJ whole genome shotgun (WGS) entry which is preliminary data.</text>
</comment>
<evidence type="ECO:0000313" key="3">
    <source>
        <dbReference type="EMBL" id="MCK8786739.1"/>
    </source>
</evidence>
<proteinExistence type="predicted"/>
<organism evidence="3 4">
    <name type="scientific">Roseomonas acroporae</name>
    <dbReference type="NCBI Taxonomy" id="2937791"/>
    <lineage>
        <taxon>Bacteria</taxon>
        <taxon>Pseudomonadati</taxon>
        <taxon>Pseudomonadota</taxon>
        <taxon>Alphaproteobacteria</taxon>
        <taxon>Acetobacterales</taxon>
        <taxon>Roseomonadaceae</taxon>
        <taxon>Roseomonas</taxon>
    </lineage>
</organism>
<evidence type="ECO:0000256" key="1">
    <source>
        <dbReference type="SAM" id="Coils"/>
    </source>
</evidence>
<evidence type="ECO:0000256" key="2">
    <source>
        <dbReference type="SAM" id="MobiDB-lite"/>
    </source>
</evidence>
<protein>
    <submittedName>
        <fullName evidence="3">Uncharacterized protein</fullName>
    </submittedName>
</protein>
<sequence length="168" mass="18573">MDLSTLRPAANTAAAIADSLTRAEAARAEAQIGVTEAKRRRDALLLDGTPAQLAAADKALVAARELAERVEAVIEQLHARRADAEKSEAIGQHEAALRAYEKADAARAEWWRRTAPKLQALIRDGAAQREEVSRLADAWARSQECMERHHPEAELRNPVLDRKSRAWK</sequence>
<dbReference type="Proteomes" id="UP001139516">
    <property type="component" value="Unassembled WGS sequence"/>
</dbReference>
<dbReference type="RefSeq" id="WP_248668853.1">
    <property type="nucleotide sequence ID" value="NZ_JALPRX010000095.1"/>
</dbReference>
<reference evidence="3" key="1">
    <citation type="submission" date="2022-04" db="EMBL/GenBank/DDBJ databases">
        <title>Roseomonas acroporae sp. nov., isolated from coral Acropora digitifera.</title>
        <authorList>
            <person name="Sun H."/>
        </authorList>
    </citation>
    <scope>NUCLEOTIDE SEQUENCE</scope>
    <source>
        <strain evidence="3">NAR14</strain>
    </source>
</reference>
<feature type="region of interest" description="Disordered" evidence="2">
    <location>
        <begin position="146"/>
        <end position="168"/>
    </location>
</feature>
<evidence type="ECO:0000313" key="4">
    <source>
        <dbReference type="Proteomes" id="UP001139516"/>
    </source>
</evidence>
<keyword evidence="4" id="KW-1185">Reference proteome</keyword>
<keyword evidence="1" id="KW-0175">Coiled coil</keyword>
<feature type="coiled-coil region" evidence="1">
    <location>
        <begin position="60"/>
        <end position="87"/>
    </location>
</feature>
<gene>
    <name evidence="3" type="ORF">M0638_20415</name>
</gene>
<dbReference type="AlphaFoldDB" id="A0A9X1Y9Q7"/>